<evidence type="ECO:0000256" key="13">
    <source>
        <dbReference type="ARBA" id="ARBA00023136"/>
    </source>
</evidence>
<keyword evidence="6" id="KW-0808">Transferase</keyword>
<keyword evidence="10" id="KW-0067">ATP-binding</keyword>
<evidence type="ECO:0000259" key="15">
    <source>
        <dbReference type="PROSITE" id="PS50109"/>
    </source>
</evidence>
<evidence type="ECO:0000256" key="10">
    <source>
        <dbReference type="ARBA" id="ARBA00022840"/>
    </source>
</evidence>
<dbReference type="RefSeq" id="WP_087918697.1">
    <property type="nucleotide sequence ID" value="NZ_CP021780.1"/>
</dbReference>
<dbReference type="PROSITE" id="PS50109">
    <property type="entry name" value="HIS_KIN"/>
    <property type="match status" value="1"/>
</dbReference>
<dbReference type="CDD" id="cd00082">
    <property type="entry name" value="HisKA"/>
    <property type="match status" value="1"/>
</dbReference>
<evidence type="ECO:0000256" key="9">
    <source>
        <dbReference type="ARBA" id="ARBA00022777"/>
    </source>
</evidence>
<dbReference type="PANTHER" id="PTHR45453">
    <property type="entry name" value="PHOSPHATE REGULON SENSOR PROTEIN PHOR"/>
    <property type="match status" value="1"/>
</dbReference>
<dbReference type="InterPro" id="IPR004358">
    <property type="entry name" value="Sig_transdc_His_kin-like_C"/>
</dbReference>
<evidence type="ECO:0000256" key="11">
    <source>
        <dbReference type="ARBA" id="ARBA00022989"/>
    </source>
</evidence>
<evidence type="ECO:0000256" key="8">
    <source>
        <dbReference type="ARBA" id="ARBA00022741"/>
    </source>
</evidence>
<keyword evidence="7 14" id="KW-0812">Transmembrane</keyword>
<evidence type="ECO:0000256" key="7">
    <source>
        <dbReference type="ARBA" id="ARBA00022692"/>
    </source>
</evidence>
<dbReference type="InterPro" id="IPR036097">
    <property type="entry name" value="HisK_dim/P_sf"/>
</dbReference>
<dbReference type="GO" id="GO:0005524">
    <property type="term" value="F:ATP binding"/>
    <property type="evidence" value="ECO:0007669"/>
    <property type="project" value="UniProtKB-KW"/>
</dbReference>
<dbReference type="InterPro" id="IPR003661">
    <property type="entry name" value="HisK_dim/P_dom"/>
</dbReference>
<comment type="subcellular location">
    <subcellularLocation>
        <location evidence="2">Cell membrane</location>
        <topology evidence="2">Multi-pass membrane protein</topology>
    </subcellularLocation>
</comment>
<evidence type="ECO:0000256" key="4">
    <source>
        <dbReference type="ARBA" id="ARBA00022475"/>
    </source>
</evidence>
<feature type="domain" description="Histidine kinase" evidence="15">
    <location>
        <begin position="120"/>
        <end position="331"/>
    </location>
</feature>
<protein>
    <recommendedName>
        <fullName evidence="3">histidine kinase</fullName>
        <ecNumber evidence="3">2.7.13.3</ecNumber>
    </recommendedName>
</protein>
<dbReference type="InterPro" id="IPR003594">
    <property type="entry name" value="HATPase_dom"/>
</dbReference>
<evidence type="ECO:0000256" key="1">
    <source>
        <dbReference type="ARBA" id="ARBA00000085"/>
    </source>
</evidence>
<dbReference type="SMART" id="SM00387">
    <property type="entry name" value="HATPase_c"/>
    <property type="match status" value="1"/>
</dbReference>
<dbReference type="SUPFAM" id="SSF55874">
    <property type="entry name" value="ATPase domain of HSP90 chaperone/DNA topoisomerase II/histidine kinase"/>
    <property type="match status" value="1"/>
</dbReference>
<dbReference type="PANTHER" id="PTHR45453:SF2">
    <property type="entry name" value="HISTIDINE KINASE"/>
    <property type="match status" value="1"/>
</dbReference>
<dbReference type="Gene3D" id="3.30.565.10">
    <property type="entry name" value="Histidine kinase-like ATPase, C-terminal domain"/>
    <property type="match status" value="1"/>
</dbReference>
<keyword evidence="12" id="KW-0902">Two-component regulatory system</keyword>
<keyword evidence="4" id="KW-1003">Cell membrane</keyword>
<evidence type="ECO:0000256" key="14">
    <source>
        <dbReference type="SAM" id="Phobius"/>
    </source>
</evidence>
<dbReference type="OrthoDB" id="9780487at2"/>
<evidence type="ECO:0000313" key="16">
    <source>
        <dbReference type="EMBL" id="ASA24729.1"/>
    </source>
</evidence>
<dbReference type="GO" id="GO:0005886">
    <property type="term" value="C:plasma membrane"/>
    <property type="evidence" value="ECO:0007669"/>
    <property type="project" value="UniProtKB-SubCell"/>
</dbReference>
<keyword evidence="17" id="KW-1185">Reference proteome</keyword>
<dbReference type="EMBL" id="CP021780">
    <property type="protein sequence ID" value="ASA24729.1"/>
    <property type="molecule type" value="Genomic_DNA"/>
</dbReference>
<organism evidence="16 17">
    <name type="scientific">Paenibacillus donghaensis</name>
    <dbReference type="NCBI Taxonomy" id="414771"/>
    <lineage>
        <taxon>Bacteria</taxon>
        <taxon>Bacillati</taxon>
        <taxon>Bacillota</taxon>
        <taxon>Bacilli</taxon>
        <taxon>Bacillales</taxon>
        <taxon>Paenibacillaceae</taxon>
        <taxon>Paenibacillus</taxon>
    </lineage>
</organism>
<dbReference type="EC" id="2.7.13.3" evidence="3"/>
<evidence type="ECO:0000256" key="5">
    <source>
        <dbReference type="ARBA" id="ARBA00022553"/>
    </source>
</evidence>
<dbReference type="InterPro" id="IPR050351">
    <property type="entry name" value="BphY/WalK/GraS-like"/>
</dbReference>
<dbReference type="Proteomes" id="UP000249890">
    <property type="component" value="Chromosome"/>
</dbReference>
<reference evidence="16 17" key="1">
    <citation type="submission" date="2017-06" db="EMBL/GenBank/DDBJ databases">
        <title>Complete genome sequence of Paenibacillus donghaensis KCTC 13049T isolated from East Sea sediment, South Korea.</title>
        <authorList>
            <person name="Jung B.K."/>
            <person name="Hong S.-J."/>
            <person name="Shin J.-H."/>
        </authorList>
    </citation>
    <scope>NUCLEOTIDE SEQUENCE [LARGE SCALE GENOMIC DNA]</scope>
    <source>
        <strain evidence="16 17">KCTC 13049</strain>
    </source>
</reference>
<evidence type="ECO:0000313" key="17">
    <source>
        <dbReference type="Proteomes" id="UP000249890"/>
    </source>
</evidence>
<evidence type="ECO:0000256" key="3">
    <source>
        <dbReference type="ARBA" id="ARBA00012438"/>
    </source>
</evidence>
<dbReference type="SUPFAM" id="SSF47384">
    <property type="entry name" value="Homodimeric domain of signal transducing histidine kinase"/>
    <property type="match status" value="1"/>
</dbReference>
<dbReference type="InterPro" id="IPR036890">
    <property type="entry name" value="HATPase_C_sf"/>
</dbReference>
<proteinExistence type="predicted"/>
<evidence type="ECO:0000256" key="12">
    <source>
        <dbReference type="ARBA" id="ARBA00023012"/>
    </source>
</evidence>
<dbReference type="AlphaFoldDB" id="A0A2Z2KPW8"/>
<dbReference type="GO" id="GO:0000155">
    <property type="term" value="F:phosphorelay sensor kinase activity"/>
    <property type="evidence" value="ECO:0007669"/>
    <property type="project" value="InterPro"/>
</dbReference>
<sequence>MKLFLREHLLLIAVQLVQFVAILSLCGLDGYFNVWIALYAIFIGFFFLGCYLCYQFVSRRRYYQRLNQPLESLDASYRRLEKTPVSDALEQLLHTQYRYYMQQLEQLIKQQEEHLTFMDQWVHQMKTPLSIIELTVQNMDEPEFASIREELERMRSGLQTVLYMARLRAFEQDFHVKSVGLERIIRAVVHDNKRLFIQNRIYPEVHVAESGIAVETDEKWLFFMLTQLVTNAIKYSAGQAEDGGRIVISCGIRGEEAFATVKDRGIGIPAADLKRVFEPFYTGDNGRTARESTGMGLYLTKEAAARLGHRVDLSSEAGSGTEVSIVFGSFHMA</sequence>
<dbReference type="GO" id="GO:0004721">
    <property type="term" value="F:phosphoprotein phosphatase activity"/>
    <property type="evidence" value="ECO:0007669"/>
    <property type="project" value="TreeGrafter"/>
</dbReference>
<dbReference type="InterPro" id="IPR005467">
    <property type="entry name" value="His_kinase_dom"/>
</dbReference>
<keyword evidence="11 14" id="KW-1133">Transmembrane helix</keyword>
<keyword evidence="5" id="KW-0597">Phosphoprotein</keyword>
<keyword evidence="8" id="KW-0547">Nucleotide-binding</keyword>
<evidence type="ECO:0000256" key="6">
    <source>
        <dbReference type="ARBA" id="ARBA00022679"/>
    </source>
</evidence>
<keyword evidence="9" id="KW-0418">Kinase</keyword>
<feature type="transmembrane region" description="Helical" evidence="14">
    <location>
        <begin position="34"/>
        <end position="57"/>
    </location>
</feature>
<dbReference type="Pfam" id="PF02518">
    <property type="entry name" value="HATPase_c"/>
    <property type="match status" value="1"/>
</dbReference>
<dbReference type="KEGG" id="pdh:B9T62_30615"/>
<gene>
    <name evidence="16" type="ORF">B9T62_30615</name>
</gene>
<evidence type="ECO:0000256" key="2">
    <source>
        <dbReference type="ARBA" id="ARBA00004651"/>
    </source>
</evidence>
<accession>A0A2Z2KPW8</accession>
<name>A0A2Z2KPW8_9BACL</name>
<dbReference type="PRINTS" id="PR00344">
    <property type="entry name" value="BCTRLSENSOR"/>
</dbReference>
<dbReference type="GO" id="GO:0016036">
    <property type="term" value="P:cellular response to phosphate starvation"/>
    <property type="evidence" value="ECO:0007669"/>
    <property type="project" value="TreeGrafter"/>
</dbReference>
<comment type="catalytic activity">
    <reaction evidence="1">
        <text>ATP + protein L-histidine = ADP + protein N-phospho-L-histidine.</text>
        <dbReference type="EC" id="2.7.13.3"/>
    </reaction>
</comment>
<keyword evidence="13 14" id="KW-0472">Membrane</keyword>
<dbReference type="SMART" id="SM00388">
    <property type="entry name" value="HisKA"/>
    <property type="match status" value="1"/>
</dbReference>